<dbReference type="EMBL" id="SJPH01000003">
    <property type="protein sequence ID" value="TWT46468.1"/>
    <property type="molecule type" value="Genomic_DNA"/>
</dbReference>
<evidence type="ECO:0000313" key="1">
    <source>
        <dbReference type="EMBL" id="TWT46468.1"/>
    </source>
</evidence>
<accession>A0A5C5W668</accession>
<name>A0A5C5W668_9BACT</name>
<reference evidence="1 2" key="1">
    <citation type="submission" date="2019-02" db="EMBL/GenBank/DDBJ databases">
        <title>Deep-cultivation of Planctomycetes and their phenomic and genomic characterization uncovers novel biology.</title>
        <authorList>
            <person name="Wiegand S."/>
            <person name="Jogler M."/>
            <person name="Boedeker C."/>
            <person name="Pinto D."/>
            <person name="Vollmers J."/>
            <person name="Rivas-Marin E."/>
            <person name="Kohn T."/>
            <person name="Peeters S.H."/>
            <person name="Heuer A."/>
            <person name="Rast P."/>
            <person name="Oberbeckmann S."/>
            <person name="Bunk B."/>
            <person name="Jeske O."/>
            <person name="Meyerdierks A."/>
            <person name="Storesund J.E."/>
            <person name="Kallscheuer N."/>
            <person name="Luecker S."/>
            <person name="Lage O.M."/>
            <person name="Pohl T."/>
            <person name="Merkel B.J."/>
            <person name="Hornburger P."/>
            <person name="Mueller R.-W."/>
            <person name="Bruemmer F."/>
            <person name="Labrenz M."/>
            <person name="Spormann A.M."/>
            <person name="Op Den Camp H."/>
            <person name="Overmann J."/>
            <person name="Amann R."/>
            <person name="Jetten M.S.M."/>
            <person name="Mascher T."/>
            <person name="Medema M.H."/>
            <person name="Devos D.P."/>
            <person name="Kaster A.-K."/>
            <person name="Ovreas L."/>
            <person name="Rohde M."/>
            <person name="Galperin M.Y."/>
            <person name="Jogler C."/>
        </authorList>
    </citation>
    <scope>NUCLEOTIDE SEQUENCE [LARGE SCALE GENOMIC DNA]</scope>
    <source>
        <strain evidence="1 2">Pla111</strain>
    </source>
</reference>
<evidence type="ECO:0000313" key="2">
    <source>
        <dbReference type="Proteomes" id="UP000318995"/>
    </source>
</evidence>
<gene>
    <name evidence="1" type="ORF">Pla111_15640</name>
</gene>
<protein>
    <submittedName>
        <fullName evidence="1">Uncharacterized protein</fullName>
    </submittedName>
</protein>
<comment type="caution">
    <text evidence="1">The sequence shown here is derived from an EMBL/GenBank/DDBJ whole genome shotgun (WGS) entry which is preliminary data.</text>
</comment>
<dbReference type="Proteomes" id="UP000318995">
    <property type="component" value="Unassembled WGS sequence"/>
</dbReference>
<dbReference type="AlphaFoldDB" id="A0A5C5W668"/>
<sequence>MIVLPHLLVGSAVGQSLQQDLLRAATSPDTPVATTSADAASPFQQLATQAANAYRAGDKVRAIEGFDQAAAEAFRVGASGAAFEYAIAAAEITRSVKDQAGAAERFRRAALSAVRDPRSAAAHEAACVATGAAFAASGSPTSAQLDAYQAVLDEHQTLWPTAPSATGMRRRAIELLAARRDAARLLNQTSAEQAQAEPWLVALRVQAHGQVLASAATPAEHTARLAAATEELQPLVLGTSRRWPDAWTPLQRQIAIVLGRGHLARDGDGPDYARRVLSVAVRSDPPPQQAWLREALPLLATATLAVGRAGEAHALLVESGVEPAEADRALSGLAERLAAAAPDHRAAAVEALAERLGWRASARSRAAPAAAEEKGSPLAVARRALVEAADADSRRDALEAWTALERRSTRSSDLWREARRARLRLLIDLKEVDQARKLLRLTQLLAAEGDADWRAVLTALEHETVSTAAQADGRR</sequence>
<keyword evidence="2" id="KW-1185">Reference proteome</keyword>
<proteinExistence type="predicted"/>
<organism evidence="1 2">
    <name type="scientific">Botrimarina hoheduenensis</name>
    <dbReference type="NCBI Taxonomy" id="2528000"/>
    <lineage>
        <taxon>Bacteria</taxon>
        <taxon>Pseudomonadati</taxon>
        <taxon>Planctomycetota</taxon>
        <taxon>Planctomycetia</taxon>
        <taxon>Pirellulales</taxon>
        <taxon>Lacipirellulaceae</taxon>
        <taxon>Botrimarina</taxon>
    </lineage>
</organism>